<evidence type="ECO:0000313" key="1">
    <source>
        <dbReference type="EMBL" id="PKH18862.1"/>
    </source>
</evidence>
<name>A0A2N1E2Z9_PSEFL</name>
<reference evidence="1 2" key="1">
    <citation type="submission" date="2017-08" db="EMBL/GenBank/DDBJ databases">
        <authorList>
            <person name="de Groot N.N."/>
        </authorList>
    </citation>
    <scope>NUCLEOTIDE SEQUENCE [LARGE SCALE GENOMIC DNA]</scope>
    <source>
        <strain evidence="1 2">PfR 37</strain>
    </source>
</reference>
<protein>
    <submittedName>
        <fullName evidence="1">Uncharacterized protein</fullName>
    </submittedName>
</protein>
<gene>
    <name evidence="1" type="ORF">CIB54_17405</name>
</gene>
<dbReference type="AlphaFoldDB" id="A0A2N1E2Z9"/>
<proteinExistence type="predicted"/>
<organism evidence="1 2">
    <name type="scientific">Pseudomonas fluorescens</name>
    <dbReference type="NCBI Taxonomy" id="294"/>
    <lineage>
        <taxon>Bacteria</taxon>
        <taxon>Pseudomonadati</taxon>
        <taxon>Pseudomonadota</taxon>
        <taxon>Gammaproteobacteria</taxon>
        <taxon>Pseudomonadales</taxon>
        <taxon>Pseudomonadaceae</taxon>
        <taxon>Pseudomonas</taxon>
    </lineage>
</organism>
<sequence>MSDNKGGISMLTLDQRLAALESAVSTTATAHTNAIASIITAICNLPETDVSQLEKDLTELKSLPTQGVEPTLYGNLIDLFISRIEHARK</sequence>
<accession>A0A2N1E2Z9</accession>
<evidence type="ECO:0000313" key="2">
    <source>
        <dbReference type="Proteomes" id="UP000233564"/>
    </source>
</evidence>
<comment type="caution">
    <text evidence="1">The sequence shown here is derived from an EMBL/GenBank/DDBJ whole genome shotgun (WGS) entry which is preliminary data.</text>
</comment>
<dbReference type="RefSeq" id="WP_101220455.1">
    <property type="nucleotide sequence ID" value="NZ_KZ478002.1"/>
</dbReference>
<dbReference type="EMBL" id="NVXX01000024">
    <property type="protein sequence ID" value="PKH18862.1"/>
    <property type="molecule type" value="Genomic_DNA"/>
</dbReference>
<dbReference type="Proteomes" id="UP000233564">
    <property type="component" value="Unassembled WGS sequence"/>
</dbReference>